<evidence type="ECO:0000256" key="8">
    <source>
        <dbReference type="ARBA" id="ARBA00038290"/>
    </source>
</evidence>
<keyword evidence="6" id="KW-0539">Nucleus</keyword>
<evidence type="ECO:0000256" key="1">
    <source>
        <dbReference type="ARBA" id="ARBA00004123"/>
    </source>
</evidence>
<proteinExistence type="inferred from homology"/>
<evidence type="ECO:0000256" key="3">
    <source>
        <dbReference type="ARBA" id="ARBA00022679"/>
    </source>
</evidence>
<keyword evidence="4" id="KW-0949">S-adenosyl-L-methionine</keyword>
<sequence>MADSKEFTKAVSALSVASTDPWKAFKITPPLENMGKPLVICENCKKAFKLYCPRCSSALDHNPPQIKLPIPVDIYRHPGEIEGKTTSVHAKVIAPEDVNILVRNLSKCTEDLASLDEYEDPERILLLFPSSRAVTLSEIPQTSFDRLIVVDGTWSQGRAMVKALSSKPFTHVKIQEHDTLFWRYQDGGNDHLSTIEAIYWFFKDYHSAYEPSIAYDGRYDDLLFYFRHQYDLIQNVYRKSGKPFHRKKLDAASYIKRPVGEHSGTAEEASADSKKE</sequence>
<evidence type="ECO:0000256" key="7">
    <source>
        <dbReference type="ARBA" id="ARBA00037050"/>
    </source>
</evidence>
<gene>
    <name evidence="13" type="primary">DTWD1</name>
    <name evidence="13" type="ORF">HK097_009941</name>
</gene>
<dbReference type="Proteomes" id="UP001212841">
    <property type="component" value="Unassembled WGS sequence"/>
</dbReference>
<evidence type="ECO:0000313" key="13">
    <source>
        <dbReference type="EMBL" id="KAJ3055614.1"/>
    </source>
</evidence>
<keyword evidence="5" id="KW-0819">tRNA processing</keyword>
<evidence type="ECO:0000256" key="9">
    <source>
        <dbReference type="ARBA" id="ARBA00039242"/>
    </source>
</evidence>
<evidence type="ECO:0000256" key="11">
    <source>
        <dbReference type="ARBA" id="ARBA00048718"/>
    </source>
</evidence>
<name>A0AAD5X7J7_9FUNG</name>
<dbReference type="InterPro" id="IPR005636">
    <property type="entry name" value="DTW"/>
</dbReference>
<comment type="similarity">
    <text evidence="8">Belongs to the TDD superfamily. DTWD1 family.</text>
</comment>
<feature type="domain" description="DTW" evidence="12">
    <location>
        <begin position="48"/>
        <end position="238"/>
    </location>
</feature>
<keyword evidence="14" id="KW-1185">Reference proteome</keyword>
<evidence type="ECO:0000259" key="12">
    <source>
        <dbReference type="SMART" id="SM01144"/>
    </source>
</evidence>
<evidence type="ECO:0000256" key="4">
    <source>
        <dbReference type="ARBA" id="ARBA00022691"/>
    </source>
</evidence>
<evidence type="ECO:0000256" key="10">
    <source>
        <dbReference type="ARBA" id="ARBA00042508"/>
    </source>
</evidence>
<protein>
    <recommendedName>
        <fullName evidence="9">tRNA-uridine aminocarboxypropyltransferase 1</fullName>
        <ecNumber evidence="2">2.5.1.25</ecNumber>
    </recommendedName>
    <alternativeName>
        <fullName evidence="10">DTW domain-containing protein 1</fullName>
    </alternativeName>
</protein>
<organism evidence="13 14">
    <name type="scientific">Rhizophlyctis rosea</name>
    <dbReference type="NCBI Taxonomy" id="64517"/>
    <lineage>
        <taxon>Eukaryota</taxon>
        <taxon>Fungi</taxon>
        <taxon>Fungi incertae sedis</taxon>
        <taxon>Chytridiomycota</taxon>
        <taxon>Chytridiomycota incertae sedis</taxon>
        <taxon>Chytridiomycetes</taxon>
        <taxon>Rhizophlyctidales</taxon>
        <taxon>Rhizophlyctidaceae</taxon>
        <taxon>Rhizophlyctis</taxon>
    </lineage>
</organism>
<dbReference type="Pfam" id="PF03942">
    <property type="entry name" value="DTW"/>
    <property type="match status" value="1"/>
</dbReference>
<dbReference type="GO" id="GO:0008033">
    <property type="term" value="P:tRNA processing"/>
    <property type="evidence" value="ECO:0007669"/>
    <property type="project" value="UniProtKB-KW"/>
</dbReference>
<reference evidence="13" key="1">
    <citation type="submission" date="2020-05" db="EMBL/GenBank/DDBJ databases">
        <title>Phylogenomic resolution of chytrid fungi.</title>
        <authorList>
            <person name="Stajich J.E."/>
            <person name="Amses K."/>
            <person name="Simmons R."/>
            <person name="Seto K."/>
            <person name="Myers J."/>
            <person name="Bonds A."/>
            <person name="Quandt C.A."/>
            <person name="Barry K."/>
            <person name="Liu P."/>
            <person name="Grigoriev I."/>
            <person name="Longcore J.E."/>
            <person name="James T.Y."/>
        </authorList>
    </citation>
    <scope>NUCLEOTIDE SEQUENCE</scope>
    <source>
        <strain evidence="13">JEL0318</strain>
    </source>
</reference>
<dbReference type="GO" id="GO:0005634">
    <property type="term" value="C:nucleus"/>
    <property type="evidence" value="ECO:0007669"/>
    <property type="project" value="UniProtKB-SubCell"/>
</dbReference>
<comment type="caution">
    <text evidence="13">The sequence shown here is derived from an EMBL/GenBank/DDBJ whole genome shotgun (WGS) entry which is preliminary data.</text>
</comment>
<dbReference type="PANTHER" id="PTHR15627">
    <property type="entry name" value="NATURAL KILLER CELL-SPECIFIC ANTIGEN KLIP1"/>
    <property type="match status" value="1"/>
</dbReference>
<dbReference type="PANTHER" id="PTHR15627:SF8">
    <property type="entry name" value="TRNA-URIDINE AMINOCARBOXYPROPYLTRANSFERASE 1"/>
    <property type="match status" value="1"/>
</dbReference>
<dbReference type="EC" id="2.5.1.25" evidence="2"/>
<evidence type="ECO:0000256" key="2">
    <source>
        <dbReference type="ARBA" id="ARBA00012386"/>
    </source>
</evidence>
<dbReference type="AlphaFoldDB" id="A0AAD5X7J7"/>
<comment type="catalytic activity">
    <reaction evidence="11">
        <text>a uridine in tRNA + S-adenosyl-L-methionine = a 3-[(3S)-3-amino-3-carboxypropyl]uridine in tRNA + S-methyl-5'-thioadenosine + H(+)</text>
        <dbReference type="Rhea" id="RHEA:62432"/>
        <dbReference type="Rhea" id="RHEA-COMP:13339"/>
        <dbReference type="Rhea" id="RHEA-COMP:16092"/>
        <dbReference type="ChEBI" id="CHEBI:15378"/>
        <dbReference type="ChEBI" id="CHEBI:17509"/>
        <dbReference type="ChEBI" id="CHEBI:59789"/>
        <dbReference type="ChEBI" id="CHEBI:65315"/>
        <dbReference type="ChEBI" id="CHEBI:82930"/>
        <dbReference type="EC" id="2.5.1.25"/>
    </reaction>
</comment>
<evidence type="ECO:0000256" key="6">
    <source>
        <dbReference type="ARBA" id="ARBA00023242"/>
    </source>
</evidence>
<dbReference type="EMBL" id="JADGJD010000070">
    <property type="protein sequence ID" value="KAJ3055614.1"/>
    <property type="molecule type" value="Genomic_DNA"/>
</dbReference>
<dbReference type="InterPro" id="IPR051521">
    <property type="entry name" value="tRNA_Mod/Golgi_Maint"/>
</dbReference>
<comment type="function">
    <text evidence="7">Catalyzes the formation of 3-(3-amino-3-carboxypropyl)uridine (acp3U) at position 20 in the D-loop of several cytoplasmic tRNAs (acp3U(20)).</text>
</comment>
<evidence type="ECO:0000256" key="5">
    <source>
        <dbReference type="ARBA" id="ARBA00022694"/>
    </source>
</evidence>
<dbReference type="GO" id="GO:0016432">
    <property type="term" value="F:tRNA-uridine aminocarboxypropyltransferase activity"/>
    <property type="evidence" value="ECO:0007669"/>
    <property type="project" value="UniProtKB-EC"/>
</dbReference>
<accession>A0AAD5X7J7</accession>
<evidence type="ECO:0000313" key="14">
    <source>
        <dbReference type="Proteomes" id="UP001212841"/>
    </source>
</evidence>
<comment type="subcellular location">
    <subcellularLocation>
        <location evidence="1">Nucleus</location>
    </subcellularLocation>
</comment>
<dbReference type="SMART" id="SM01144">
    <property type="entry name" value="DTW"/>
    <property type="match status" value="1"/>
</dbReference>
<keyword evidence="3" id="KW-0808">Transferase</keyword>